<dbReference type="PROSITE" id="PS50990">
    <property type="entry name" value="PEPTIDASE_C39"/>
    <property type="match status" value="1"/>
</dbReference>
<dbReference type="InterPro" id="IPR003593">
    <property type="entry name" value="AAA+_ATPase"/>
</dbReference>
<dbReference type="Gene3D" id="3.40.50.300">
    <property type="entry name" value="P-loop containing nucleotide triphosphate hydrolases"/>
    <property type="match status" value="1"/>
</dbReference>
<dbReference type="GO" id="GO:0006508">
    <property type="term" value="P:proteolysis"/>
    <property type="evidence" value="ECO:0007669"/>
    <property type="project" value="InterPro"/>
</dbReference>
<dbReference type="NCBIfam" id="TIGR03375">
    <property type="entry name" value="type_I_sec_LssB"/>
    <property type="match status" value="1"/>
</dbReference>
<gene>
    <name evidence="13" type="ORF">GJV85_03085</name>
</gene>
<evidence type="ECO:0000256" key="6">
    <source>
        <dbReference type="ARBA" id="ARBA00022840"/>
    </source>
</evidence>
<keyword evidence="8 9" id="KW-0472">Membrane</keyword>
<dbReference type="SUPFAM" id="SSF52540">
    <property type="entry name" value="P-loop containing nucleoside triphosphate hydrolases"/>
    <property type="match status" value="1"/>
</dbReference>
<organism evidence="13 14">
    <name type="scientific">Sulfurimonas aquatica</name>
    <dbReference type="NCBI Taxonomy" id="2672570"/>
    <lineage>
        <taxon>Bacteria</taxon>
        <taxon>Pseudomonadati</taxon>
        <taxon>Campylobacterota</taxon>
        <taxon>Epsilonproteobacteria</taxon>
        <taxon>Campylobacterales</taxon>
        <taxon>Sulfurimonadaceae</taxon>
        <taxon>Sulfurimonas</taxon>
    </lineage>
</organism>
<sequence length="716" mass="80085">MHEHSISVNDDALLEVFVLFTKLFHKPYTKEALLSGLPIHGSQKLFSQGSSKSLFSRVAGRAGLKSTLIKRSIEDMLSLHLPAILILSNDNVCILEKFNSDKTEAKIIYPEGDGFEQWLSVEDLEKEYLGFAYLLKKEFQYDKKNSRTLQLKQKHWFWSTLKLSIPIYRDVLWASLLINLFVLATPLFTMNVYDRVIPNNAQETLMVFTVGIIFIYILDFFLKFTRGYLLELAGKKSDIIMSSIIFEKVLDLKMSEHPASVGSFASNLKDFESVRSFFTTATMTAVIDLPFAIIFLAVIYYIGGVLVFVPLITMVLIFIYAMVIRGPLRESIESSHEASAKKNSILIETLQNIETVKSMRMSGKMQWNWEESTGEIAEKNLTSRLLSSSIPNVTNLFIQLNTVFVVVFGVYLIQEFELTMGGLIGVVILTSRTVAPMGQAAALITNYSDAKTSYTSLNDIISKEVERPAGKEFVERPKFYGKIEFKDVCFNYPGTEIPALTNVNFVINPGEKVAMIGRIGSGKSTIAKLILKLYDPTSGKILLDDIDISQIDPADLRKFISYVPQDINLFRGTIKDNIISSEQYPSVEDIIYASQVSGVEDFVKTHPLGFDMPIGERGAGLSGGQRQSVGVARALIQDSAIMIMDEPSNAMDQTTEANLLRKLSEELKDETVILITQKLSLLSMTDRVIVMHQSKVLLDGPRDEVTKQLGGGSNVK</sequence>
<reference evidence="13" key="2">
    <citation type="submission" date="2021-04" db="EMBL/GenBank/DDBJ databases">
        <title>Isolation and characterization of a novel species of the genus Sulfurimonas.</title>
        <authorList>
            <person name="Fukui M."/>
        </authorList>
    </citation>
    <scope>NUCLEOTIDE SEQUENCE</scope>
    <source>
        <strain evidence="13">H1576</strain>
    </source>
</reference>
<dbReference type="EMBL" id="CP046072">
    <property type="protein sequence ID" value="QSZ41137.1"/>
    <property type="molecule type" value="Genomic_DNA"/>
</dbReference>
<dbReference type="Gene3D" id="1.20.1560.10">
    <property type="entry name" value="ABC transporter type 1, transmembrane domain"/>
    <property type="match status" value="1"/>
</dbReference>
<dbReference type="GO" id="GO:0034040">
    <property type="term" value="F:ATPase-coupled lipid transmembrane transporter activity"/>
    <property type="evidence" value="ECO:0007669"/>
    <property type="project" value="TreeGrafter"/>
</dbReference>
<keyword evidence="5" id="KW-0547">Nucleotide-binding</keyword>
<feature type="domain" description="ABC transmembrane type-1" evidence="11">
    <location>
        <begin position="174"/>
        <end position="449"/>
    </location>
</feature>
<dbReference type="GO" id="GO:0140359">
    <property type="term" value="F:ABC-type transporter activity"/>
    <property type="evidence" value="ECO:0007669"/>
    <property type="project" value="InterPro"/>
</dbReference>
<evidence type="ECO:0000256" key="9">
    <source>
        <dbReference type="SAM" id="Phobius"/>
    </source>
</evidence>
<dbReference type="RefSeq" id="WP_207562409.1">
    <property type="nucleotide sequence ID" value="NZ_CP046072.1"/>
</dbReference>
<evidence type="ECO:0000256" key="5">
    <source>
        <dbReference type="ARBA" id="ARBA00022741"/>
    </source>
</evidence>
<proteinExistence type="predicted"/>
<dbReference type="GO" id="GO:0005524">
    <property type="term" value="F:ATP binding"/>
    <property type="evidence" value="ECO:0007669"/>
    <property type="project" value="UniProtKB-KW"/>
</dbReference>
<dbReference type="InterPro" id="IPR036640">
    <property type="entry name" value="ABC1_TM_sf"/>
</dbReference>
<evidence type="ECO:0000259" key="10">
    <source>
        <dbReference type="PROSITE" id="PS50893"/>
    </source>
</evidence>
<dbReference type="GO" id="GO:0005886">
    <property type="term" value="C:plasma membrane"/>
    <property type="evidence" value="ECO:0007669"/>
    <property type="project" value="UniProtKB-SubCell"/>
</dbReference>
<dbReference type="InterPro" id="IPR027417">
    <property type="entry name" value="P-loop_NTPase"/>
</dbReference>
<feature type="domain" description="Peptidase C39" evidence="12">
    <location>
        <begin position="3"/>
        <end position="135"/>
    </location>
</feature>
<accession>A0A975GC47</accession>
<feature type="transmembrane region" description="Helical" evidence="9">
    <location>
        <begin position="205"/>
        <end position="222"/>
    </location>
</feature>
<keyword evidence="14" id="KW-1185">Reference proteome</keyword>
<evidence type="ECO:0000259" key="11">
    <source>
        <dbReference type="PROSITE" id="PS50929"/>
    </source>
</evidence>
<dbReference type="GO" id="GO:0008233">
    <property type="term" value="F:peptidase activity"/>
    <property type="evidence" value="ECO:0007669"/>
    <property type="project" value="InterPro"/>
</dbReference>
<evidence type="ECO:0000256" key="8">
    <source>
        <dbReference type="ARBA" id="ARBA00023136"/>
    </source>
</evidence>
<evidence type="ECO:0000259" key="12">
    <source>
        <dbReference type="PROSITE" id="PS50990"/>
    </source>
</evidence>
<evidence type="ECO:0000256" key="2">
    <source>
        <dbReference type="ARBA" id="ARBA00022448"/>
    </source>
</evidence>
<dbReference type="InterPro" id="IPR003439">
    <property type="entry name" value="ABC_transporter-like_ATP-bd"/>
</dbReference>
<evidence type="ECO:0000313" key="14">
    <source>
        <dbReference type="Proteomes" id="UP000671852"/>
    </source>
</evidence>
<dbReference type="PANTHER" id="PTHR24221:SF248">
    <property type="entry name" value="ABC TRANSPORTER TRANSMEMBRANE REGION"/>
    <property type="match status" value="1"/>
</dbReference>
<dbReference type="SUPFAM" id="SSF90123">
    <property type="entry name" value="ABC transporter transmembrane region"/>
    <property type="match status" value="1"/>
</dbReference>
<evidence type="ECO:0000256" key="3">
    <source>
        <dbReference type="ARBA" id="ARBA00022475"/>
    </source>
</evidence>
<reference evidence="13" key="1">
    <citation type="submission" date="2019-11" db="EMBL/GenBank/DDBJ databases">
        <authorList>
            <person name="Kojima H."/>
        </authorList>
    </citation>
    <scope>NUCLEOTIDE SEQUENCE</scope>
    <source>
        <strain evidence="13">H1576</strain>
    </source>
</reference>
<feature type="transmembrane region" description="Helical" evidence="9">
    <location>
        <begin position="277"/>
        <end position="299"/>
    </location>
</feature>
<protein>
    <submittedName>
        <fullName evidence="13">Type I secretion system permease/ATPase</fullName>
    </submittedName>
</protein>
<feature type="transmembrane region" description="Helical" evidence="9">
    <location>
        <begin position="305"/>
        <end position="324"/>
    </location>
</feature>
<keyword evidence="3" id="KW-1003">Cell membrane</keyword>
<dbReference type="Gene3D" id="3.90.70.10">
    <property type="entry name" value="Cysteine proteinases"/>
    <property type="match status" value="1"/>
</dbReference>
<dbReference type="GO" id="GO:0016887">
    <property type="term" value="F:ATP hydrolysis activity"/>
    <property type="evidence" value="ECO:0007669"/>
    <property type="project" value="InterPro"/>
</dbReference>
<dbReference type="FunFam" id="3.40.50.300:FF:000299">
    <property type="entry name" value="ABC transporter ATP-binding protein/permease"/>
    <property type="match status" value="1"/>
</dbReference>
<dbReference type="AlphaFoldDB" id="A0A975GC47"/>
<comment type="subcellular location">
    <subcellularLocation>
        <location evidence="1">Cell membrane</location>
        <topology evidence="1">Multi-pass membrane protein</topology>
    </subcellularLocation>
</comment>
<evidence type="ECO:0000313" key="13">
    <source>
        <dbReference type="EMBL" id="QSZ41137.1"/>
    </source>
</evidence>
<dbReference type="Pfam" id="PF00664">
    <property type="entry name" value="ABC_membrane"/>
    <property type="match status" value="1"/>
</dbReference>
<keyword evidence="6" id="KW-0067">ATP-binding</keyword>
<dbReference type="Pfam" id="PF00005">
    <property type="entry name" value="ABC_tran"/>
    <property type="match status" value="1"/>
</dbReference>
<dbReference type="InterPro" id="IPR039421">
    <property type="entry name" value="Type_1_exporter"/>
</dbReference>
<keyword evidence="4 9" id="KW-0812">Transmembrane</keyword>
<dbReference type="InterPro" id="IPR005074">
    <property type="entry name" value="Peptidase_C39"/>
</dbReference>
<dbReference type="SMART" id="SM00382">
    <property type="entry name" value="AAA"/>
    <property type="match status" value="1"/>
</dbReference>
<dbReference type="PANTHER" id="PTHR24221">
    <property type="entry name" value="ATP-BINDING CASSETTE SUB-FAMILY B"/>
    <property type="match status" value="1"/>
</dbReference>
<dbReference type="PROSITE" id="PS50893">
    <property type="entry name" value="ABC_TRANSPORTER_2"/>
    <property type="match status" value="1"/>
</dbReference>
<keyword evidence="2" id="KW-0813">Transport</keyword>
<evidence type="ECO:0000256" key="1">
    <source>
        <dbReference type="ARBA" id="ARBA00004651"/>
    </source>
</evidence>
<dbReference type="InterPro" id="IPR017750">
    <property type="entry name" value="ATPase_T1SS"/>
</dbReference>
<dbReference type="CDD" id="cd18587">
    <property type="entry name" value="ABC_6TM_LapB_like"/>
    <property type="match status" value="1"/>
</dbReference>
<feature type="transmembrane region" description="Helical" evidence="9">
    <location>
        <begin position="171"/>
        <end position="193"/>
    </location>
</feature>
<dbReference type="CDD" id="cd03245">
    <property type="entry name" value="ABCC_bacteriocin_exporters"/>
    <property type="match status" value="1"/>
</dbReference>
<dbReference type="PROSITE" id="PS50929">
    <property type="entry name" value="ABC_TM1F"/>
    <property type="match status" value="1"/>
</dbReference>
<dbReference type="Proteomes" id="UP000671852">
    <property type="component" value="Chromosome"/>
</dbReference>
<dbReference type="InterPro" id="IPR011527">
    <property type="entry name" value="ABC1_TM_dom"/>
</dbReference>
<keyword evidence="7 9" id="KW-1133">Transmembrane helix</keyword>
<evidence type="ECO:0000256" key="7">
    <source>
        <dbReference type="ARBA" id="ARBA00022989"/>
    </source>
</evidence>
<evidence type="ECO:0000256" key="4">
    <source>
        <dbReference type="ARBA" id="ARBA00022692"/>
    </source>
</evidence>
<dbReference type="KEGG" id="saqt:GJV85_03085"/>
<name>A0A975GC47_9BACT</name>
<feature type="domain" description="ABC transporter" evidence="10">
    <location>
        <begin position="483"/>
        <end position="715"/>
    </location>
</feature>